<sequence>MTRPGAEGPVWDFVVTGVFLGALAGALIFTQAPERMARPEGTEDEETEDEGTGPDRTGDGPTAGQP</sequence>
<evidence type="ECO:0000256" key="1">
    <source>
        <dbReference type="SAM" id="MobiDB-lite"/>
    </source>
</evidence>
<evidence type="ECO:0000313" key="3">
    <source>
        <dbReference type="EMBL" id="RDG39051.1"/>
    </source>
</evidence>
<comment type="caution">
    <text evidence="3">The sequence shown here is derived from an EMBL/GenBank/DDBJ whole genome shotgun (WGS) entry which is preliminary data.</text>
</comment>
<evidence type="ECO:0000313" key="4">
    <source>
        <dbReference type="Proteomes" id="UP000253741"/>
    </source>
</evidence>
<accession>A0A370BBN3</accession>
<proteinExistence type="predicted"/>
<keyword evidence="2" id="KW-0812">Transmembrane</keyword>
<organism evidence="3 4">
    <name type="scientific">Streptomyces corynorhini</name>
    <dbReference type="NCBI Taxonomy" id="2282652"/>
    <lineage>
        <taxon>Bacteria</taxon>
        <taxon>Bacillati</taxon>
        <taxon>Actinomycetota</taxon>
        <taxon>Actinomycetes</taxon>
        <taxon>Kitasatosporales</taxon>
        <taxon>Streptomycetaceae</taxon>
        <taxon>Streptomyces</taxon>
    </lineage>
</organism>
<gene>
    <name evidence="3" type="ORF">DVH02_06125</name>
</gene>
<dbReference type="RefSeq" id="WP_114622659.1">
    <property type="nucleotide sequence ID" value="NZ_QQNA01000034.1"/>
</dbReference>
<name>A0A370BBN3_9ACTN</name>
<feature type="compositionally biased region" description="Acidic residues" evidence="1">
    <location>
        <begin position="42"/>
        <end position="52"/>
    </location>
</feature>
<evidence type="ECO:0000256" key="2">
    <source>
        <dbReference type="SAM" id="Phobius"/>
    </source>
</evidence>
<dbReference type="EMBL" id="QQNA01000034">
    <property type="protein sequence ID" value="RDG39051.1"/>
    <property type="molecule type" value="Genomic_DNA"/>
</dbReference>
<dbReference type="AlphaFoldDB" id="A0A370BBN3"/>
<dbReference type="Proteomes" id="UP000253741">
    <property type="component" value="Unassembled WGS sequence"/>
</dbReference>
<protein>
    <submittedName>
        <fullName evidence="3">Uncharacterized protein</fullName>
    </submittedName>
</protein>
<feature type="region of interest" description="Disordered" evidence="1">
    <location>
        <begin position="30"/>
        <end position="66"/>
    </location>
</feature>
<feature type="transmembrane region" description="Helical" evidence="2">
    <location>
        <begin position="13"/>
        <end position="30"/>
    </location>
</feature>
<reference evidence="3 4" key="1">
    <citation type="submission" date="2018-07" db="EMBL/GenBank/DDBJ databases">
        <title>Streptomyces species from bats.</title>
        <authorList>
            <person name="Dunlap C."/>
        </authorList>
    </citation>
    <scope>NUCLEOTIDE SEQUENCE [LARGE SCALE GENOMIC DNA]</scope>
    <source>
        <strain evidence="3 4">AC230</strain>
    </source>
</reference>
<keyword evidence="2" id="KW-0472">Membrane</keyword>
<keyword evidence="2" id="KW-1133">Transmembrane helix</keyword>
<keyword evidence="4" id="KW-1185">Reference proteome</keyword>